<accession>A0ABV7FRA7</accession>
<evidence type="ECO:0000256" key="1">
    <source>
        <dbReference type="SAM" id="SignalP"/>
    </source>
</evidence>
<keyword evidence="3" id="KW-1185">Reference proteome</keyword>
<feature type="signal peptide" evidence="1">
    <location>
        <begin position="1"/>
        <end position="29"/>
    </location>
</feature>
<gene>
    <name evidence="2" type="ORF">ACFOHL_14740</name>
</gene>
<dbReference type="GO" id="GO:0016491">
    <property type="term" value="F:oxidoreductase activity"/>
    <property type="evidence" value="ECO:0007669"/>
    <property type="project" value="UniProtKB-KW"/>
</dbReference>
<dbReference type="InterPro" id="IPR027056">
    <property type="entry name" value="Gluconate_2DH_su3"/>
</dbReference>
<proteinExistence type="predicted"/>
<name>A0ABV7FRA7_9ALTE</name>
<protein>
    <submittedName>
        <fullName evidence="2">Gluconate 2-dehydrogenase subunit 3 family protein</fullName>
        <ecNumber evidence="2">1.-.-.-</ecNumber>
    </submittedName>
</protein>
<comment type="caution">
    <text evidence="2">The sequence shown here is derived from an EMBL/GenBank/DDBJ whole genome shotgun (WGS) entry which is preliminary data.</text>
</comment>
<dbReference type="EMBL" id="JBHRSW010000038">
    <property type="protein sequence ID" value="MFC3122879.1"/>
    <property type="molecule type" value="Genomic_DNA"/>
</dbReference>
<keyword evidence="1" id="KW-0732">Signal</keyword>
<sequence>MPETINRRLFIKGSLVSVTALCISGFTSATNQLFVIQENGQFFSATQLTMLSDIAEIMIPRTETPGAQDAQVAAVLDAMMITWASKKTQSEFTAFLSSINDMSRSTHDSDYLALSHPNRYALIEALDRNAFANPPSPIFNHYKKLKSLVFRLYYTSEEGTENHVPVPGEYHGDLTHGQYTTMMQGRAYGRFN</sequence>
<dbReference type="Proteomes" id="UP001595478">
    <property type="component" value="Unassembled WGS sequence"/>
</dbReference>
<reference evidence="3" key="1">
    <citation type="journal article" date="2019" name="Int. J. Syst. Evol. Microbiol.">
        <title>The Global Catalogue of Microorganisms (GCM) 10K type strain sequencing project: providing services to taxonomists for standard genome sequencing and annotation.</title>
        <authorList>
            <consortium name="The Broad Institute Genomics Platform"/>
            <consortium name="The Broad Institute Genome Sequencing Center for Infectious Disease"/>
            <person name="Wu L."/>
            <person name="Ma J."/>
        </authorList>
    </citation>
    <scope>NUCLEOTIDE SEQUENCE [LARGE SCALE GENOMIC DNA]</scope>
    <source>
        <strain evidence="3">KCTC 52473</strain>
    </source>
</reference>
<keyword evidence="2" id="KW-0560">Oxidoreductase</keyword>
<dbReference type="EC" id="1.-.-.-" evidence="2"/>
<evidence type="ECO:0000313" key="3">
    <source>
        <dbReference type="Proteomes" id="UP001595478"/>
    </source>
</evidence>
<dbReference type="Pfam" id="PF13618">
    <property type="entry name" value="Gluconate_2-dh3"/>
    <property type="match status" value="1"/>
</dbReference>
<dbReference type="RefSeq" id="WP_376921006.1">
    <property type="nucleotide sequence ID" value="NZ_JBHRSW010000038.1"/>
</dbReference>
<feature type="chain" id="PRO_5045337117" evidence="1">
    <location>
        <begin position="30"/>
        <end position="192"/>
    </location>
</feature>
<evidence type="ECO:0000313" key="2">
    <source>
        <dbReference type="EMBL" id="MFC3122879.1"/>
    </source>
</evidence>
<organism evidence="2 3">
    <name type="scientific">Agaribacter flavus</name>
    <dbReference type="NCBI Taxonomy" id="1902781"/>
    <lineage>
        <taxon>Bacteria</taxon>
        <taxon>Pseudomonadati</taxon>
        <taxon>Pseudomonadota</taxon>
        <taxon>Gammaproteobacteria</taxon>
        <taxon>Alteromonadales</taxon>
        <taxon>Alteromonadaceae</taxon>
        <taxon>Agaribacter</taxon>
    </lineage>
</organism>